<evidence type="ECO:0000313" key="2">
    <source>
        <dbReference type="Proteomes" id="UP001239111"/>
    </source>
</evidence>
<organism evidence="1 2">
    <name type="scientific">Eretmocerus hayati</name>
    <dbReference type="NCBI Taxonomy" id="131215"/>
    <lineage>
        <taxon>Eukaryota</taxon>
        <taxon>Metazoa</taxon>
        <taxon>Ecdysozoa</taxon>
        <taxon>Arthropoda</taxon>
        <taxon>Hexapoda</taxon>
        <taxon>Insecta</taxon>
        <taxon>Pterygota</taxon>
        <taxon>Neoptera</taxon>
        <taxon>Endopterygota</taxon>
        <taxon>Hymenoptera</taxon>
        <taxon>Apocrita</taxon>
        <taxon>Proctotrupomorpha</taxon>
        <taxon>Chalcidoidea</taxon>
        <taxon>Aphelinidae</taxon>
        <taxon>Aphelininae</taxon>
        <taxon>Eretmocerus</taxon>
    </lineage>
</organism>
<accession>A0ACC2NAU3</accession>
<keyword evidence="2" id="KW-1185">Reference proteome</keyword>
<protein>
    <submittedName>
        <fullName evidence="1">Uncharacterized protein</fullName>
    </submittedName>
</protein>
<gene>
    <name evidence="1" type="ORF">QAD02_009968</name>
</gene>
<evidence type="ECO:0000313" key="1">
    <source>
        <dbReference type="EMBL" id="KAJ8668305.1"/>
    </source>
</evidence>
<reference evidence="1" key="1">
    <citation type="submission" date="2023-04" db="EMBL/GenBank/DDBJ databases">
        <title>A chromosome-level genome assembly of the parasitoid wasp Eretmocerus hayati.</title>
        <authorList>
            <person name="Zhong Y."/>
            <person name="Liu S."/>
            <person name="Liu Y."/>
        </authorList>
    </citation>
    <scope>NUCLEOTIDE SEQUENCE</scope>
    <source>
        <strain evidence="1">ZJU_SS_LIU_2023</strain>
    </source>
</reference>
<sequence>MVRAMLIGVEDDSKCRIRVLNGILKDRTKTLSNRALCDSKGRICGIDSEVASRPYLLPYNNNNNKSFMCWYECPCQDFSYSQIRKDFDLNHPKSIFDIMAMRSRGLACQPDVELVTISDWNQLEELLKNNLCAKDYQASIEKHPRDRICRSMSDKTKIKVRKGEDGKVRGIIYLTDWVAKDEEEKNRNRFSMIICIVPSVLFTLIGLRLMNSPTVAFAIIVRSLIVMGFTSKIFAVVTDVRFQDKNSNIRQLLSTIIFGHLVAAIINTGIFIVNGINREYQWDEKKWQNRSRKINKVHWPDDEMSI</sequence>
<dbReference type="EMBL" id="CM056744">
    <property type="protein sequence ID" value="KAJ8668305.1"/>
    <property type="molecule type" value="Genomic_DNA"/>
</dbReference>
<name>A0ACC2NAU3_9HYME</name>
<dbReference type="Proteomes" id="UP001239111">
    <property type="component" value="Chromosome 4"/>
</dbReference>
<comment type="caution">
    <text evidence="1">The sequence shown here is derived from an EMBL/GenBank/DDBJ whole genome shotgun (WGS) entry which is preliminary data.</text>
</comment>
<proteinExistence type="predicted"/>